<dbReference type="GO" id="GO:0005524">
    <property type="term" value="F:ATP binding"/>
    <property type="evidence" value="ECO:0007669"/>
    <property type="project" value="InterPro"/>
</dbReference>
<evidence type="ECO:0000259" key="3">
    <source>
        <dbReference type="PROSITE" id="PS50893"/>
    </source>
</evidence>
<dbReference type="AlphaFoldDB" id="K2GSR6"/>
<gene>
    <name evidence="4" type="ORF">ACD_4C00308G0003</name>
</gene>
<dbReference type="SUPFAM" id="SSF52540">
    <property type="entry name" value="P-loop containing nucleoside triphosphate hydrolases"/>
    <property type="match status" value="1"/>
</dbReference>
<evidence type="ECO:0000256" key="2">
    <source>
        <dbReference type="ARBA" id="ARBA00022448"/>
    </source>
</evidence>
<evidence type="ECO:0000256" key="1">
    <source>
        <dbReference type="ARBA" id="ARBA00005417"/>
    </source>
</evidence>
<keyword evidence="2" id="KW-0813">Transport</keyword>
<comment type="similarity">
    <text evidence="1">Belongs to the ABC transporter superfamily.</text>
</comment>
<dbReference type="PANTHER" id="PTHR42798:SF7">
    <property type="entry name" value="ALPHA-D-RIBOSE 1-METHYLPHOSPHONATE 5-TRIPHOSPHATE SYNTHASE SUBUNIT PHNL"/>
    <property type="match status" value="1"/>
</dbReference>
<organism evidence="4">
    <name type="scientific">uncultured bacterium</name>
    <name type="common">gcode 4</name>
    <dbReference type="NCBI Taxonomy" id="1234023"/>
    <lineage>
        <taxon>Bacteria</taxon>
        <taxon>environmental samples</taxon>
    </lineage>
</organism>
<dbReference type="PANTHER" id="PTHR42798">
    <property type="entry name" value="LIPOPROTEIN-RELEASING SYSTEM ATP-BINDING PROTEIN LOLD"/>
    <property type="match status" value="1"/>
</dbReference>
<dbReference type="EMBL" id="AMFJ01000824">
    <property type="protein sequence ID" value="EKE26375.1"/>
    <property type="molecule type" value="Genomic_DNA"/>
</dbReference>
<feature type="domain" description="ABC transporter" evidence="3">
    <location>
        <begin position="6"/>
        <end position="234"/>
    </location>
</feature>
<name>K2GSR6_9BACT</name>
<dbReference type="CDD" id="cd03255">
    <property type="entry name" value="ABC_MJ0796_LolCDE_FtsE"/>
    <property type="match status" value="1"/>
</dbReference>
<accession>K2GSR6</accession>
<dbReference type="InterPro" id="IPR027417">
    <property type="entry name" value="P-loop_NTPase"/>
</dbReference>
<dbReference type="InterPro" id="IPR003439">
    <property type="entry name" value="ABC_transporter-like_ATP-bd"/>
</dbReference>
<dbReference type="GO" id="GO:0016887">
    <property type="term" value="F:ATP hydrolysis activity"/>
    <property type="evidence" value="ECO:0007669"/>
    <property type="project" value="InterPro"/>
</dbReference>
<reference evidence="4" key="1">
    <citation type="journal article" date="2012" name="Science">
        <title>Fermentation, hydrogen, and sulfur metabolism in multiple uncultivated bacterial phyla.</title>
        <authorList>
            <person name="Wrighton K.C."/>
            <person name="Thomas B.C."/>
            <person name="Sharon I."/>
            <person name="Miller C.S."/>
            <person name="Castelle C.J."/>
            <person name="VerBerkmoes N.C."/>
            <person name="Wilkins M.J."/>
            <person name="Hettich R.L."/>
            <person name="Lipton M.S."/>
            <person name="Williams K.H."/>
            <person name="Long P.E."/>
            <person name="Banfield J.F."/>
        </authorList>
    </citation>
    <scope>NUCLEOTIDE SEQUENCE [LARGE SCALE GENOMIC DNA]</scope>
</reference>
<comment type="caution">
    <text evidence="4">The sequence shown here is derived from an EMBL/GenBank/DDBJ whole genome shotgun (WGS) entry which is preliminary data.</text>
</comment>
<dbReference type="PROSITE" id="PS50893">
    <property type="entry name" value="ABC_TRANSPORTER_2"/>
    <property type="match status" value="1"/>
</dbReference>
<dbReference type="InterPro" id="IPR017911">
    <property type="entry name" value="MacB-like_ATP-bd"/>
</dbReference>
<proteinExistence type="inferred from homology"/>
<dbReference type="Pfam" id="PF00005">
    <property type="entry name" value="ABC_tran"/>
    <property type="match status" value="1"/>
</dbReference>
<dbReference type="Gene3D" id="3.40.50.300">
    <property type="entry name" value="P-loop containing nucleotide triphosphate hydrolases"/>
    <property type="match status" value="1"/>
</dbReference>
<evidence type="ECO:0000313" key="4">
    <source>
        <dbReference type="EMBL" id="EKE26375.1"/>
    </source>
</evidence>
<protein>
    <recommendedName>
        <fullName evidence="3">ABC transporter domain-containing protein</fullName>
    </recommendedName>
</protein>
<sequence length="235" mass="28209">MEKPLIKLENVKKSYFLTNKEEIPVLKWIDLKIFKKEFVVLMWESGSGKSTLLNIIWCLHWVSSWQYFFENEDISHLKDDDMLSYIRNRKMWFIFQQFHLIPKLTALENVMLPSLYLNMNNLEKENKARLILEKVWLGDKLINRPWELSWWQQQRVSIARSLMNDPEILLADEPTWALDSETSVEVMKIIMELKNDWKTIVMVTHTPLVAKYADRIIFLKDWKVEDCNYSLGEHL</sequence>